<name>A0A2D3W8B3_9BACT</name>
<evidence type="ECO:0000313" key="4">
    <source>
        <dbReference type="Proteomes" id="UP000228859"/>
    </source>
</evidence>
<dbReference type="InterPro" id="IPR050486">
    <property type="entry name" value="Mannose-1P_guanyltransferase"/>
</dbReference>
<dbReference type="InterPro" id="IPR029044">
    <property type="entry name" value="Nucleotide-diphossugar_trans"/>
</dbReference>
<dbReference type="SUPFAM" id="SSF53448">
    <property type="entry name" value="Nucleotide-diphospho-sugar transferases"/>
    <property type="match status" value="1"/>
</dbReference>
<dbReference type="EMBL" id="DLUI01000149">
    <property type="protein sequence ID" value="DAB37591.1"/>
    <property type="molecule type" value="Genomic_DNA"/>
</dbReference>
<dbReference type="CDD" id="cd06426">
    <property type="entry name" value="NTP_transferase_like_2"/>
    <property type="match status" value="1"/>
</dbReference>
<dbReference type="Pfam" id="PF00571">
    <property type="entry name" value="CBS"/>
    <property type="match status" value="1"/>
</dbReference>
<sequence length="350" mass="39968">MFTLQDITVRPHITIRETLQIIDKSSKQIALVVDEDNKLIGTLNDGDIRRGLLKGFTLSDTIENIYFRTPTVANINESKETIIKLATTKKILQIPLIDNDGILVGLKNLDELIDQQKKPNKVILMVGGLGTRLRPLTENTPKPMLQVGNKPILQTIVEKFSEYGYDNIIMCVNYKSQIIQDYFGDGSQFGVSIEYIMENKRMGTAGALSLLPELPTEPFFVMNGDLLTNVNFEHLCDYHLAHQSKATMCVREYDFQVPYGVVNIDNGKITSIVEKPLHKFFVSAGIYMLSPDIIQYIPKNQFYDMPTLFEQLIENKENVLSFPIHEYWLDIGRVNDYERANNEYDKAFDV</sequence>
<reference evidence="3 4" key="1">
    <citation type="journal article" date="2017" name="Front. Microbiol.">
        <title>Comparative Genomic Analysis of the Class Epsilonproteobacteria and Proposed Reclassification to Epsilonbacteraeota (phyl. nov.).</title>
        <authorList>
            <person name="Waite D.W."/>
            <person name="Vanwonterghem I."/>
            <person name="Rinke C."/>
            <person name="Parks D.H."/>
            <person name="Zhang Y."/>
            <person name="Takai K."/>
            <person name="Sievert S.M."/>
            <person name="Simon J."/>
            <person name="Campbell B.J."/>
            <person name="Hanson T.E."/>
            <person name="Woyke T."/>
            <person name="Klotz M.G."/>
            <person name="Hugenholtz P."/>
        </authorList>
    </citation>
    <scope>NUCLEOTIDE SEQUENCE [LARGE SCALE GENOMIC DNA]</scope>
    <source>
        <strain evidence="3">UBA12443</strain>
    </source>
</reference>
<organism evidence="3 4">
    <name type="scientific">Sulfuricurvum kujiense</name>
    <dbReference type="NCBI Taxonomy" id="148813"/>
    <lineage>
        <taxon>Bacteria</taxon>
        <taxon>Pseudomonadati</taxon>
        <taxon>Campylobacterota</taxon>
        <taxon>Epsilonproteobacteria</taxon>
        <taxon>Campylobacterales</taxon>
        <taxon>Sulfurimonadaceae</taxon>
        <taxon>Sulfuricurvum</taxon>
    </lineage>
</organism>
<dbReference type="InterPro" id="IPR005835">
    <property type="entry name" value="NTP_transferase_dom"/>
</dbReference>
<dbReference type="PANTHER" id="PTHR22572">
    <property type="entry name" value="SUGAR-1-PHOSPHATE GUANYL TRANSFERASE"/>
    <property type="match status" value="1"/>
</dbReference>
<dbReference type="InterPro" id="IPR046342">
    <property type="entry name" value="CBS_dom_sf"/>
</dbReference>
<feature type="domain" description="CBS" evidence="2">
    <location>
        <begin position="1"/>
        <end position="61"/>
    </location>
</feature>
<comment type="caution">
    <text evidence="3">The sequence shown here is derived from an EMBL/GenBank/DDBJ whole genome shotgun (WGS) entry which is preliminary data.</text>
</comment>
<accession>A0A2D3W8B3</accession>
<dbReference type="Proteomes" id="UP000228859">
    <property type="component" value="Unassembled WGS sequence"/>
</dbReference>
<dbReference type="Pfam" id="PF00483">
    <property type="entry name" value="NTP_transferase"/>
    <property type="match status" value="1"/>
</dbReference>
<dbReference type="AlphaFoldDB" id="A0A2D3W8B3"/>
<evidence type="ECO:0000313" key="3">
    <source>
        <dbReference type="EMBL" id="DAB37591.1"/>
    </source>
</evidence>
<evidence type="ECO:0000256" key="1">
    <source>
        <dbReference type="PROSITE-ProRule" id="PRU00703"/>
    </source>
</evidence>
<dbReference type="InterPro" id="IPR000644">
    <property type="entry name" value="CBS_dom"/>
</dbReference>
<proteinExistence type="predicted"/>
<dbReference type="RefSeq" id="WP_294897376.1">
    <property type="nucleotide sequence ID" value="NZ_DLUI01000149.1"/>
</dbReference>
<gene>
    <name evidence="3" type="ORF">CFH83_10325</name>
</gene>
<dbReference type="Gene3D" id="3.10.580.10">
    <property type="entry name" value="CBS-domain"/>
    <property type="match status" value="1"/>
</dbReference>
<dbReference type="CDD" id="cd04607">
    <property type="entry name" value="CBS_pair_NTP_transferase_assoc"/>
    <property type="match status" value="1"/>
</dbReference>
<protein>
    <submittedName>
        <fullName evidence="3">Alcohol dehydrogenase</fullName>
    </submittedName>
</protein>
<dbReference type="PROSITE" id="PS51371">
    <property type="entry name" value="CBS"/>
    <property type="match status" value="1"/>
</dbReference>
<keyword evidence="1" id="KW-0129">CBS domain</keyword>
<evidence type="ECO:0000259" key="2">
    <source>
        <dbReference type="PROSITE" id="PS51371"/>
    </source>
</evidence>
<dbReference type="SUPFAM" id="SSF54631">
    <property type="entry name" value="CBS-domain pair"/>
    <property type="match status" value="1"/>
</dbReference>
<dbReference type="Gene3D" id="3.90.550.10">
    <property type="entry name" value="Spore Coat Polysaccharide Biosynthesis Protein SpsA, Chain A"/>
    <property type="match status" value="1"/>
</dbReference>